<protein>
    <submittedName>
        <fullName evidence="1">CRN-like protein</fullName>
    </submittedName>
</protein>
<dbReference type="RefSeq" id="XP_024581363.1">
    <property type="nucleotide sequence ID" value="XM_024715690.1"/>
</dbReference>
<evidence type="ECO:0000313" key="1">
    <source>
        <dbReference type="EMBL" id="CEG44994.1"/>
    </source>
</evidence>
<dbReference type="EMBL" id="CCYD01001336">
    <property type="protein sequence ID" value="CEG44994.1"/>
    <property type="molecule type" value="Genomic_DNA"/>
</dbReference>
<reference evidence="2" key="1">
    <citation type="submission" date="2014-09" db="EMBL/GenBank/DDBJ databases">
        <authorList>
            <person name="Sharma Rahul"/>
            <person name="Thines Marco"/>
        </authorList>
    </citation>
    <scope>NUCLEOTIDE SEQUENCE [LARGE SCALE GENOMIC DNA]</scope>
</reference>
<accession>A0A0P1ASG4</accession>
<dbReference type="GeneID" id="36396372"/>
<organism evidence="1 2">
    <name type="scientific">Plasmopara halstedii</name>
    <name type="common">Downy mildew of sunflower</name>
    <dbReference type="NCBI Taxonomy" id="4781"/>
    <lineage>
        <taxon>Eukaryota</taxon>
        <taxon>Sar</taxon>
        <taxon>Stramenopiles</taxon>
        <taxon>Oomycota</taxon>
        <taxon>Peronosporomycetes</taxon>
        <taxon>Peronosporales</taxon>
        <taxon>Peronosporaceae</taxon>
        <taxon>Plasmopara</taxon>
    </lineage>
</organism>
<sequence length="229" mass="26021">MRSGDISEQVKTLPNVEMDSADGIGHLFGDAPTKKAIHVLVVVDREKFESREPETALHLDRKRRWDKLNEVSTRTKKRSFLAPWVWEINNIMPAASQSYSKLLDTSGLVKKQTSLCPSLQVSVRCSMEMFRSQPKKQLRRSVSSEMETLICASAPDKRVWQSEMITAGPCSSTRGCLEVDESVQHCHELCEIVFFEKSGRETRANVYVRTRDSVKLIAGIMYSMLSNDY</sequence>
<proteinExistence type="predicted"/>
<evidence type="ECO:0000313" key="2">
    <source>
        <dbReference type="Proteomes" id="UP000054928"/>
    </source>
</evidence>
<dbReference type="Proteomes" id="UP000054928">
    <property type="component" value="Unassembled WGS sequence"/>
</dbReference>
<name>A0A0P1ASG4_PLAHL</name>
<keyword evidence="2" id="KW-1185">Reference proteome</keyword>
<dbReference type="AlphaFoldDB" id="A0A0P1ASG4"/>